<comment type="function">
    <text evidence="4">One of the early assembly proteins it binds 23S rRNA. One of the proteins that surrounds the polypeptide exit tunnel on the outside of the ribosome. Forms the main docking site for trigger factor binding to the ribosome.</text>
</comment>
<protein>
    <recommendedName>
        <fullName evidence="4">Large ribosomal subunit protein uL23</fullName>
    </recommendedName>
</protein>
<dbReference type="InterPro" id="IPR013025">
    <property type="entry name" value="Ribosomal_uL23-like"/>
</dbReference>
<comment type="similarity">
    <text evidence="1 4">Belongs to the universal ribosomal protein uL23 family.</text>
</comment>
<dbReference type="Proteomes" id="UP000014975">
    <property type="component" value="Unassembled WGS sequence"/>
</dbReference>
<reference evidence="5 6" key="1">
    <citation type="journal article" date="2013" name="Genome Announc.">
        <title>Draft genome sequences for three mercury-methylating, sulfate-reducing bacteria.</title>
        <authorList>
            <person name="Brown S.D."/>
            <person name="Hurt R.A.Jr."/>
            <person name="Gilmour C.C."/>
            <person name="Elias D.A."/>
        </authorList>
    </citation>
    <scope>NUCLEOTIDE SEQUENCE [LARGE SCALE GENOMIC DNA]</scope>
    <source>
        <strain evidence="5 6">DSM 16529</strain>
    </source>
</reference>
<gene>
    <name evidence="4" type="primary">rplW</name>
    <name evidence="5" type="ORF">dsat_2531</name>
</gene>
<evidence type="ECO:0000256" key="4">
    <source>
        <dbReference type="HAMAP-Rule" id="MF_01369"/>
    </source>
</evidence>
<keyword evidence="4" id="KW-0694">RNA-binding</keyword>
<dbReference type="HAMAP" id="MF_01369_B">
    <property type="entry name" value="Ribosomal_uL23_B"/>
    <property type="match status" value="1"/>
</dbReference>
<dbReference type="PANTHER" id="PTHR11620">
    <property type="entry name" value="60S RIBOSOMAL PROTEIN L23A"/>
    <property type="match status" value="1"/>
</dbReference>
<dbReference type="GO" id="GO:1990904">
    <property type="term" value="C:ribonucleoprotein complex"/>
    <property type="evidence" value="ECO:0007669"/>
    <property type="project" value="UniProtKB-KW"/>
</dbReference>
<dbReference type="GO" id="GO:0019843">
    <property type="term" value="F:rRNA binding"/>
    <property type="evidence" value="ECO:0007669"/>
    <property type="project" value="UniProtKB-UniRule"/>
</dbReference>
<dbReference type="PATRIC" id="fig|1121439.3.peg.931"/>
<dbReference type="InterPro" id="IPR012677">
    <property type="entry name" value="Nucleotide-bd_a/b_plait_sf"/>
</dbReference>
<evidence type="ECO:0000313" key="5">
    <source>
        <dbReference type="EMBL" id="EPR34712.1"/>
    </source>
</evidence>
<evidence type="ECO:0000256" key="1">
    <source>
        <dbReference type="ARBA" id="ARBA00006700"/>
    </source>
</evidence>
<dbReference type="EMBL" id="ATHI01000006">
    <property type="protein sequence ID" value="EPR34712.1"/>
    <property type="molecule type" value="Genomic_DNA"/>
</dbReference>
<dbReference type="GO" id="GO:0006412">
    <property type="term" value="P:translation"/>
    <property type="evidence" value="ECO:0007669"/>
    <property type="project" value="UniProtKB-UniRule"/>
</dbReference>
<keyword evidence="4" id="KW-0699">rRNA-binding</keyword>
<dbReference type="eggNOG" id="COG0089">
    <property type="taxonomic scope" value="Bacteria"/>
</dbReference>
<name>S7TC16_9BACT</name>
<dbReference type="Gene3D" id="3.30.70.330">
    <property type="match status" value="1"/>
</dbReference>
<dbReference type="RefSeq" id="WP_020886417.1">
    <property type="nucleotide sequence ID" value="NZ_ATHI01000006.1"/>
</dbReference>
<keyword evidence="6" id="KW-1185">Reference proteome</keyword>
<comment type="subunit">
    <text evidence="4">Part of the 50S ribosomal subunit. Contacts protein L29, and trigger factor when it is bound to the ribosome.</text>
</comment>
<keyword evidence="2 4" id="KW-0689">Ribosomal protein</keyword>
<evidence type="ECO:0000256" key="3">
    <source>
        <dbReference type="ARBA" id="ARBA00023274"/>
    </source>
</evidence>
<keyword evidence="3 4" id="KW-0687">Ribonucleoprotein</keyword>
<dbReference type="GO" id="GO:0003735">
    <property type="term" value="F:structural constituent of ribosome"/>
    <property type="evidence" value="ECO:0007669"/>
    <property type="project" value="InterPro"/>
</dbReference>
<dbReference type="GO" id="GO:0005840">
    <property type="term" value="C:ribosome"/>
    <property type="evidence" value="ECO:0007669"/>
    <property type="project" value="UniProtKB-KW"/>
</dbReference>
<sequence length="96" mass="10620">MDYTQILLKPAVSEKATFVKEVGGQVVFYVHDKANKIEIKKAVETAFAVKVTDVNVVRKSPSPRKKFGKVVGKVPGYKKAYVSLAEGDKIEFFEGV</sequence>
<comment type="caution">
    <text evidence="5">The sequence shown here is derived from an EMBL/GenBank/DDBJ whole genome shotgun (WGS) entry which is preliminary data.</text>
</comment>
<evidence type="ECO:0000313" key="6">
    <source>
        <dbReference type="Proteomes" id="UP000014975"/>
    </source>
</evidence>
<proteinExistence type="inferred from homology"/>
<evidence type="ECO:0000256" key="2">
    <source>
        <dbReference type="ARBA" id="ARBA00022980"/>
    </source>
</evidence>
<accession>S7TC16</accession>
<dbReference type="AlphaFoldDB" id="S7TC16"/>
<dbReference type="SUPFAM" id="SSF54189">
    <property type="entry name" value="Ribosomal proteins S24e, L23 and L15e"/>
    <property type="match status" value="1"/>
</dbReference>
<dbReference type="Pfam" id="PF00276">
    <property type="entry name" value="Ribosomal_L23"/>
    <property type="match status" value="1"/>
</dbReference>
<organism evidence="5 6">
    <name type="scientific">Alkalidesulfovibrio alkalitolerans DSM 16529</name>
    <dbReference type="NCBI Taxonomy" id="1121439"/>
    <lineage>
        <taxon>Bacteria</taxon>
        <taxon>Pseudomonadati</taxon>
        <taxon>Thermodesulfobacteriota</taxon>
        <taxon>Desulfovibrionia</taxon>
        <taxon>Desulfovibrionales</taxon>
        <taxon>Desulfovibrionaceae</taxon>
        <taxon>Alkalidesulfovibrio</taxon>
    </lineage>
</organism>
<dbReference type="OrthoDB" id="9793353at2"/>
<dbReference type="InterPro" id="IPR012678">
    <property type="entry name" value="Ribosomal_uL23/eL15/eS24_sf"/>
</dbReference>
<dbReference type="STRING" id="1121439.dsat_2531"/>
<dbReference type="NCBIfam" id="NF004363">
    <property type="entry name" value="PRK05738.2-4"/>
    <property type="match status" value="1"/>
</dbReference>